<dbReference type="WBParaSite" id="ACAC_0001126101-mRNA-1">
    <property type="protein sequence ID" value="ACAC_0001126101-mRNA-1"/>
    <property type="gene ID" value="ACAC_0001126101"/>
</dbReference>
<dbReference type="AlphaFoldDB" id="A0A0K0DIV2"/>
<reference evidence="3" key="2">
    <citation type="submission" date="2017-02" db="UniProtKB">
        <authorList>
            <consortium name="WormBaseParasite"/>
        </authorList>
    </citation>
    <scope>IDENTIFICATION</scope>
</reference>
<keyword evidence="2" id="KW-1185">Reference proteome</keyword>
<evidence type="ECO:0000256" key="1">
    <source>
        <dbReference type="SAM" id="MobiDB-lite"/>
    </source>
</evidence>
<accession>A0A0K0DIV2</accession>
<evidence type="ECO:0000313" key="3">
    <source>
        <dbReference type="WBParaSite" id="ACAC_0001126101-mRNA-1"/>
    </source>
</evidence>
<feature type="region of interest" description="Disordered" evidence="1">
    <location>
        <begin position="27"/>
        <end position="68"/>
    </location>
</feature>
<organism evidence="2 3">
    <name type="scientific">Angiostrongylus cantonensis</name>
    <name type="common">Rat lungworm</name>
    <dbReference type="NCBI Taxonomy" id="6313"/>
    <lineage>
        <taxon>Eukaryota</taxon>
        <taxon>Metazoa</taxon>
        <taxon>Ecdysozoa</taxon>
        <taxon>Nematoda</taxon>
        <taxon>Chromadorea</taxon>
        <taxon>Rhabditida</taxon>
        <taxon>Rhabditina</taxon>
        <taxon>Rhabditomorpha</taxon>
        <taxon>Strongyloidea</taxon>
        <taxon>Metastrongylidae</taxon>
        <taxon>Angiostrongylus</taxon>
    </lineage>
</organism>
<sequence length="68" mass="7822">MELSLNTTSLMFTQALVTAFIPEKALSETTASDVAPKVHKNMKIKEEEEEEEEEEKEEKGNEEEEEDF</sequence>
<name>A0A0K0DIV2_ANGCA</name>
<proteinExistence type="predicted"/>
<dbReference type="Proteomes" id="UP000035642">
    <property type="component" value="Unassembled WGS sequence"/>
</dbReference>
<feature type="compositionally biased region" description="Acidic residues" evidence="1">
    <location>
        <begin position="47"/>
        <end position="68"/>
    </location>
</feature>
<reference evidence="2" key="1">
    <citation type="submission" date="2012-09" db="EMBL/GenBank/DDBJ databases">
        <authorList>
            <person name="Martin A.A."/>
        </authorList>
    </citation>
    <scope>NUCLEOTIDE SEQUENCE</scope>
</reference>
<protein>
    <submittedName>
        <fullName evidence="3">Uncharacterized protein</fullName>
    </submittedName>
</protein>
<evidence type="ECO:0000313" key="2">
    <source>
        <dbReference type="Proteomes" id="UP000035642"/>
    </source>
</evidence>